<keyword evidence="1" id="KW-0732">Signal</keyword>
<organism evidence="2 3">
    <name type="scientific">Corallincola platygyrae</name>
    <dbReference type="NCBI Taxonomy" id="1193278"/>
    <lineage>
        <taxon>Bacteria</taxon>
        <taxon>Pseudomonadati</taxon>
        <taxon>Pseudomonadota</taxon>
        <taxon>Gammaproteobacteria</taxon>
        <taxon>Alteromonadales</taxon>
        <taxon>Psychromonadaceae</taxon>
        <taxon>Corallincola</taxon>
    </lineage>
</organism>
<protein>
    <submittedName>
        <fullName evidence="2">DUF1302 domain-containing protein</fullName>
    </submittedName>
</protein>
<dbReference type="Proteomes" id="UP001597380">
    <property type="component" value="Unassembled WGS sequence"/>
</dbReference>
<name>A0ABW4XJD7_9GAMM</name>
<sequence length="710" mass="78349">MKKGQSRFIKRPIAKSISIALLALSGHHAANAVTFNWGEVEGSFDSTFTVGASWRVEDRDYDLIGKSNQPAFNNNSANWRGYDPVTNPIFPVSSVWGHPTGIYSTNSDNANLTYDAGDTFSEIVKGVHELELNYQNYGLFVRGMYFYDFAMMDGHDWDNPVTGEEYDPCRDGEAKDEVCRDIRLLDAYVTADFDLGDQGDIPLSIRVGNQVVNWGESTFIPHGLSEIVPVDIAQLRTPGAELREAFIPTGMIWASLGLTENITLEAFYQYEWEKSVLPPPGSYFSTNDFAGSGGHLNTVQLQFAQNPDQNLDGLIARMNGLDEQYQALTGMTLAELLANFENLPADVQSQVAGLYIASGTEQALKSGSIEPDDGGQYGIKLAWFVPELNDTEFGFYFVNYHSRRPIISGYASNFCVDPTAGECTDAAVLQDLSRIAAGPIDESSINDLTAFTRGYLVYPEDIKMFGLSFNTGIGDTSVAGEISHRQDEPLQIDDVELLFAFMPEQLANADPETYGALEGISQLEAPAPGGWVDGYVESDTTQMQMTLTHLFGPTLGADNFFALAEVGGIYIHDMPDEDELRLNAPGTDRSGGFPVSQGLEQLVQDGVETNPFPDDFSWGYRLRAQFVYNDVFAGVNVSPRVFFAHDVSGTTPDPLFMFIEERKSAGLGIGFDYLQRWSADLSYNAFWDGVGTSNRMEDRDFVSFNIKYSI</sequence>
<proteinExistence type="predicted"/>
<gene>
    <name evidence="2" type="ORF">ACFSJ3_06685</name>
</gene>
<reference evidence="3" key="1">
    <citation type="journal article" date="2019" name="Int. J. Syst. Evol. Microbiol.">
        <title>The Global Catalogue of Microorganisms (GCM) 10K type strain sequencing project: providing services to taxonomists for standard genome sequencing and annotation.</title>
        <authorList>
            <consortium name="The Broad Institute Genomics Platform"/>
            <consortium name="The Broad Institute Genome Sequencing Center for Infectious Disease"/>
            <person name="Wu L."/>
            <person name="Ma J."/>
        </authorList>
    </citation>
    <scope>NUCLEOTIDE SEQUENCE [LARGE SCALE GENOMIC DNA]</scope>
    <source>
        <strain evidence="3">CGMCC 1.10992</strain>
    </source>
</reference>
<feature type="signal peptide" evidence="1">
    <location>
        <begin position="1"/>
        <end position="32"/>
    </location>
</feature>
<evidence type="ECO:0000256" key="1">
    <source>
        <dbReference type="SAM" id="SignalP"/>
    </source>
</evidence>
<dbReference type="RefSeq" id="WP_345340260.1">
    <property type="nucleotide sequence ID" value="NZ_BAABLI010000014.1"/>
</dbReference>
<dbReference type="Pfam" id="PF06980">
    <property type="entry name" value="DUF1302"/>
    <property type="match status" value="1"/>
</dbReference>
<keyword evidence="3" id="KW-1185">Reference proteome</keyword>
<dbReference type="EMBL" id="JBHUHT010000009">
    <property type="protein sequence ID" value="MFD2095670.1"/>
    <property type="molecule type" value="Genomic_DNA"/>
</dbReference>
<evidence type="ECO:0000313" key="2">
    <source>
        <dbReference type="EMBL" id="MFD2095670.1"/>
    </source>
</evidence>
<feature type="chain" id="PRO_5045851481" evidence="1">
    <location>
        <begin position="33"/>
        <end position="710"/>
    </location>
</feature>
<accession>A0ABW4XJD7</accession>
<dbReference type="InterPro" id="IPR010727">
    <property type="entry name" value="DUF1302"/>
</dbReference>
<evidence type="ECO:0000313" key="3">
    <source>
        <dbReference type="Proteomes" id="UP001597380"/>
    </source>
</evidence>
<comment type="caution">
    <text evidence="2">The sequence shown here is derived from an EMBL/GenBank/DDBJ whole genome shotgun (WGS) entry which is preliminary data.</text>
</comment>